<evidence type="ECO:0000259" key="11">
    <source>
        <dbReference type="Pfam" id="PF01842"/>
    </source>
</evidence>
<dbReference type="Pfam" id="PF00389">
    <property type="entry name" value="2-Hacid_dh"/>
    <property type="match status" value="1"/>
</dbReference>
<dbReference type="Gene3D" id="3.30.70.260">
    <property type="match status" value="1"/>
</dbReference>
<comment type="similarity">
    <text evidence="3 9">Belongs to the D-isomer specific 2-hydroxyacid dehydrogenase family.</text>
</comment>
<name>A0A5P8P0B0_9BACT</name>
<evidence type="ECO:0000256" key="5">
    <source>
        <dbReference type="ARBA" id="ARBA00023002"/>
    </source>
</evidence>
<dbReference type="InterPro" id="IPR045865">
    <property type="entry name" value="ACT-like_dom_sf"/>
</dbReference>
<dbReference type="SUPFAM" id="SSF55021">
    <property type="entry name" value="ACT-like"/>
    <property type="match status" value="1"/>
</dbReference>
<evidence type="ECO:0000256" key="2">
    <source>
        <dbReference type="ARBA" id="ARBA00005216"/>
    </source>
</evidence>
<evidence type="ECO:0000256" key="4">
    <source>
        <dbReference type="ARBA" id="ARBA00021582"/>
    </source>
</evidence>
<proteinExistence type="inferred from homology"/>
<dbReference type="InterPro" id="IPR036291">
    <property type="entry name" value="NAD(P)-bd_dom_sf"/>
</dbReference>
<dbReference type="PANTHER" id="PTHR42938">
    <property type="entry name" value="FORMATE DEHYDROGENASE 1"/>
    <property type="match status" value="1"/>
</dbReference>
<dbReference type="AlphaFoldDB" id="A0A5P8P0B0"/>
<dbReference type="InterPro" id="IPR006139">
    <property type="entry name" value="D-isomer_2_OHA_DH_cat_dom"/>
</dbReference>
<dbReference type="NCBIfam" id="TIGR01327">
    <property type="entry name" value="PGDH"/>
    <property type="match status" value="1"/>
</dbReference>
<comment type="pathway">
    <text evidence="2 9">Amino-acid biosynthesis; L-serine biosynthesis; L-serine from 3-phospho-D-glycerate: step 1/3.</text>
</comment>
<evidence type="ECO:0000256" key="9">
    <source>
        <dbReference type="RuleBase" id="RU363003"/>
    </source>
</evidence>
<evidence type="ECO:0000259" key="10">
    <source>
        <dbReference type="Pfam" id="PF00389"/>
    </source>
</evidence>
<dbReference type="InterPro" id="IPR006236">
    <property type="entry name" value="PGDH"/>
</dbReference>
<dbReference type="Gene3D" id="3.40.50.720">
    <property type="entry name" value="NAD(P)-binding Rossmann-like Domain"/>
    <property type="match status" value="2"/>
</dbReference>
<dbReference type="PANTHER" id="PTHR42938:SF47">
    <property type="entry name" value="HYDROXYPYRUVATE REDUCTASE"/>
    <property type="match status" value="1"/>
</dbReference>
<dbReference type="Gene3D" id="3.30.1330.90">
    <property type="entry name" value="D-3-phosphoglycerate dehydrogenase, domain 3"/>
    <property type="match status" value="1"/>
</dbReference>
<accession>A0A5P8P0B0</accession>
<evidence type="ECO:0000256" key="1">
    <source>
        <dbReference type="ARBA" id="ARBA00003800"/>
    </source>
</evidence>
<dbReference type="InterPro" id="IPR029752">
    <property type="entry name" value="D-isomer_DH_CS1"/>
</dbReference>
<dbReference type="InterPro" id="IPR002912">
    <property type="entry name" value="ACT_dom"/>
</dbReference>
<dbReference type="CDD" id="cd12173">
    <property type="entry name" value="PGDH_4"/>
    <property type="match status" value="1"/>
</dbReference>
<feature type="domain" description="D-isomer specific 2-hydroxyacid dehydrogenase NAD-binding" evidence="12">
    <location>
        <begin position="110"/>
        <end position="285"/>
    </location>
</feature>
<keyword evidence="9" id="KW-0718">Serine biosynthesis</keyword>
<evidence type="ECO:0000313" key="14">
    <source>
        <dbReference type="EMBL" id="QFR49124.1"/>
    </source>
</evidence>
<dbReference type="CDD" id="cd04902">
    <property type="entry name" value="ACT_3PGDH-xct"/>
    <property type="match status" value="1"/>
</dbReference>
<evidence type="ECO:0000256" key="3">
    <source>
        <dbReference type="ARBA" id="ARBA00005854"/>
    </source>
</evidence>
<dbReference type="KEGG" id="sulg:FJR48_05040"/>
<feature type="domain" description="D-3-phosphoglycerate dehydrogenase ASB" evidence="13">
    <location>
        <begin position="329"/>
        <end position="445"/>
    </location>
</feature>
<evidence type="ECO:0000256" key="6">
    <source>
        <dbReference type="ARBA" id="ARBA00023027"/>
    </source>
</evidence>
<sequence length="529" mass="57760">MQKHTIVVCDHIHDAGLEMLKNDENINYVFAADVDKTELVEKIIPTADVAITRSSTDVDEFFISHAKNLKAVVRAGVGVDNVDIPGCSKEGIIVMNVPTANTIAAVELTMAHMLSCMRMFPYSHNHLKQERIWKREKWYGYELKGKKLGVIGFGNIGSRVAKRAKAFEMDIVAYDPYIHPSKVTDLDMTYTKNFDDILACDIITIHTPKNKETIDIINEAEIAKMKDGVVLVNCARGGLYNEDALYNNLKSGKIRFAGIDVFIKEPATDHPLLDLDNVTVSPHLGANTYESQYNIGTQAAQNAIEAAKGIAYPHAMNLPIDETTIPSFVKPFLEMGQKIGFLESQMNKSQIVSIKVSGYGEIGKYVDSLSTFVAVGAMSENSSDTINYVNADFIAKEKGIEISSEDCGDSSVYKNLITIKLTTAEGTTTISGTIFDDNVQRLVAIDGFDIEVALRGNMIMFKNTDVPGVIGSVGMVLANNNVNIADFSLARNTQGNALAVVLVDNAVNDATIKELSDLEACLSVSYASI</sequence>
<dbReference type="OrthoDB" id="9793626at2"/>
<dbReference type="RefSeq" id="WP_152307067.1">
    <property type="nucleotide sequence ID" value="NZ_CP043617.1"/>
</dbReference>
<keyword evidence="9" id="KW-0028">Amino-acid biosynthesis</keyword>
<comment type="catalytic activity">
    <reaction evidence="8 9">
        <text>(2R)-3-phosphoglycerate + NAD(+) = 3-phosphooxypyruvate + NADH + H(+)</text>
        <dbReference type="Rhea" id="RHEA:12641"/>
        <dbReference type="ChEBI" id="CHEBI:15378"/>
        <dbReference type="ChEBI" id="CHEBI:18110"/>
        <dbReference type="ChEBI" id="CHEBI:57540"/>
        <dbReference type="ChEBI" id="CHEBI:57945"/>
        <dbReference type="ChEBI" id="CHEBI:58272"/>
        <dbReference type="EC" id="1.1.1.95"/>
    </reaction>
</comment>
<dbReference type="GO" id="GO:0006564">
    <property type="term" value="P:L-serine biosynthetic process"/>
    <property type="evidence" value="ECO:0007669"/>
    <property type="project" value="UniProtKB-UniRule"/>
</dbReference>
<evidence type="ECO:0000259" key="12">
    <source>
        <dbReference type="Pfam" id="PF02826"/>
    </source>
</evidence>
<organism evidence="14 15">
    <name type="scientific">Sulfurimonas lithotrophica</name>
    <dbReference type="NCBI Taxonomy" id="2590022"/>
    <lineage>
        <taxon>Bacteria</taxon>
        <taxon>Pseudomonadati</taxon>
        <taxon>Campylobacterota</taxon>
        <taxon>Epsilonproteobacteria</taxon>
        <taxon>Campylobacterales</taxon>
        <taxon>Sulfurimonadaceae</taxon>
        <taxon>Sulfurimonas</taxon>
    </lineage>
</organism>
<dbReference type="GO" id="GO:0051287">
    <property type="term" value="F:NAD binding"/>
    <property type="evidence" value="ECO:0007669"/>
    <property type="project" value="UniProtKB-UniRule"/>
</dbReference>
<dbReference type="EMBL" id="CP043617">
    <property type="protein sequence ID" value="QFR49124.1"/>
    <property type="molecule type" value="Genomic_DNA"/>
</dbReference>
<keyword evidence="6 9" id="KW-0520">NAD</keyword>
<protein>
    <recommendedName>
        <fullName evidence="4 9">D-3-phosphoglycerate dehydrogenase</fullName>
        <ecNumber evidence="9">1.1.1.95</ecNumber>
    </recommendedName>
</protein>
<dbReference type="UniPathway" id="UPA00135">
    <property type="reaction ID" value="UER00196"/>
</dbReference>
<dbReference type="GO" id="GO:0004617">
    <property type="term" value="F:phosphoglycerate dehydrogenase activity"/>
    <property type="evidence" value="ECO:0007669"/>
    <property type="project" value="UniProtKB-UniRule"/>
</dbReference>
<dbReference type="FunFam" id="3.40.50.720:FF:000021">
    <property type="entry name" value="D-3-phosphoglycerate dehydrogenase"/>
    <property type="match status" value="1"/>
</dbReference>
<dbReference type="InterPro" id="IPR029009">
    <property type="entry name" value="ASB_dom_sf"/>
</dbReference>
<gene>
    <name evidence="14" type="ORF">FJR48_05040</name>
</gene>
<dbReference type="PROSITE" id="PS00065">
    <property type="entry name" value="D_2_HYDROXYACID_DH_1"/>
    <property type="match status" value="1"/>
</dbReference>
<dbReference type="SUPFAM" id="SSF51735">
    <property type="entry name" value="NAD(P)-binding Rossmann-fold domains"/>
    <property type="match status" value="1"/>
</dbReference>
<keyword evidence="5 9" id="KW-0560">Oxidoreductase</keyword>
<evidence type="ECO:0000256" key="8">
    <source>
        <dbReference type="ARBA" id="ARBA00048731"/>
    </source>
</evidence>
<dbReference type="SUPFAM" id="SSF143548">
    <property type="entry name" value="Serine metabolism enzymes domain"/>
    <property type="match status" value="1"/>
</dbReference>
<dbReference type="InterPro" id="IPR006140">
    <property type="entry name" value="D-isomer_DH_NAD-bd"/>
</dbReference>
<reference evidence="14 15" key="1">
    <citation type="submission" date="2019-09" db="EMBL/GenBank/DDBJ databases">
        <title>Sulfurimonas gotlandica sp. nov., a chemoautotrophic and psychrotolerant epsilonproteobacterium isolated from a pelagic redoxcline, and an emended description of the genus Sulfurimonas.</title>
        <authorList>
            <person name="Wang S."/>
            <person name="Jiang L."/>
            <person name="Shao S."/>
        </authorList>
    </citation>
    <scope>NUCLEOTIDE SEQUENCE [LARGE SCALE GENOMIC DNA]</scope>
    <source>
        <strain evidence="14 15">GYSZ_1</strain>
    </source>
</reference>
<evidence type="ECO:0000256" key="7">
    <source>
        <dbReference type="ARBA" id="ARBA00048126"/>
    </source>
</evidence>
<dbReference type="Pfam" id="PF02826">
    <property type="entry name" value="2-Hacid_dh_C"/>
    <property type="match status" value="1"/>
</dbReference>
<evidence type="ECO:0000313" key="15">
    <source>
        <dbReference type="Proteomes" id="UP000326944"/>
    </source>
</evidence>
<feature type="domain" description="ACT" evidence="11">
    <location>
        <begin position="459"/>
        <end position="519"/>
    </location>
</feature>
<evidence type="ECO:0000259" key="13">
    <source>
        <dbReference type="Pfam" id="PF19304"/>
    </source>
</evidence>
<keyword evidence="15" id="KW-1185">Reference proteome</keyword>
<dbReference type="InterPro" id="IPR045626">
    <property type="entry name" value="PGDH_ASB_dom"/>
</dbReference>
<dbReference type="SUPFAM" id="SSF52283">
    <property type="entry name" value="Formate/glycerate dehydrogenase catalytic domain-like"/>
    <property type="match status" value="1"/>
</dbReference>
<dbReference type="Pfam" id="PF19304">
    <property type="entry name" value="PGDH_inter"/>
    <property type="match status" value="1"/>
</dbReference>
<dbReference type="Pfam" id="PF01842">
    <property type="entry name" value="ACT"/>
    <property type="match status" value="1"/>
</dbReference>
<comment type="catalytic activity">
    <reaction evidence="7">
        <text>(R)-2-hydroxyglutarate + NAD(+) = 2-oxoglutarate + NADH + H(+)</text>
        <dbReference type="Rhea" id="RHEA:49612"/>
        <dbReference type="ChEBI" id="CHEBI:15378"/>
        <dbReference type="ChEBI" id="CHEBI:15801"/>
        <dbReference type="ChEBI" id="CHEBI:16810"/>
        <dbReference type="ChEBI" id="CHEBI:57540"/>
        <dbReference type="ChEBI" id="CHEBI:57945"/>
        <dbReference type="EC" id="1.1.1.399"/>
    </reaction>
</comment>
<dbReference type="Proteomes" id="UP000326944">
    <property type="component" value="Chromosome"/>
</dbReference>
<feature type="domain" description="D-isomer specific 2-hydroxyacid dehydrogenase catalytic" evidence="10">
    <location>
        <begin position="6"/>
        <end position="317"/>
    </location>
</feature>
<dbReference type="EC" id="1.1.1.95" evidence="9"/>
<comment type="function">
    <text evidence="1">Catalyzes the reversible oxidation of 3-phospho-D-glycerate to 3-phosphonooxypyruvate, the first step of the phosphorylated L-serine biosynthesis pathway. Also catalyzes the reversible oxidation of 2-hydroxyglutarate to 2-oxoglutarate.</text>
</comment>